<protein>
    <submittedName>
        <fullName evidence="1">Uncharacterized protein</fullName>
    </submittedName>
</protein>
<keyword evidence="2" id="KW-1185">Reference proteome</keyword>
<accession>A0ABT2JDQ0</accession>
<reference evidence="1 2" key="1">
    <citation type="submission" date="2021-02" db="EMBL/GenBank/DDBJ databases">
        <title>Actinophytocola xerophila sp. nov., isolated from soil of cotton cropping field.</title>
        <authorList>
            <person name="Huang R."/>
            <person name="Chen X."/>
            <person name="Ge X."/>
            <person name="Liu W."/>
        </authorList>
    </citation>
    <scope>NUCLEOTIDE SEQUENCE [LARGE SCALE GENOMIC DNA]</scope>
    <source>
        <strain evidence="1 2">S1-96</strain>
    </source>
</reference>
<comment type="caution">
    <text evidence="1">The sequence shown here is derived from an EMBL/GenBank/DDBJ whole genome shotgun (WGS) entry which is preliminary data.</text>
</comment>
<name>A0ABT2JDQ0_9PSEU</name>
<organism evidence="1 2">
    <name type="scientific">Actinophytocola gossypii</name>
    <dbReference type="NCBI Taxonomy" id="2812003"/>
    <lineage>
        <taxon>Bacteria</taxon>
        <taxon>Bacillati</taxon>
        <taxon>Actinomycetota</taxon>
        <taxon>Actinomycetes</taxon>
        <taxon>Pseudonocardiales</taxon>
        <taxon>Pseudonocardiaceae</taxon>
    </lineage>
</organism>
<proteinExistence type="predicted"/>
<evidence type="ECO:0000313" key="1">
    <source>
        <dbReference type="EMBL" id="MCT2586012.1"/>
    </source>
</evidence>
<dbReference type="EMBL" id="JAFFZE010000016">
    <property type="protein sequence ID" value="MCT2586012.1"/>
    <property type="molecule type" value="Genomic_DNA"/>
</dbReference>
<dbReference type="Proteomes" id="UP001156441">
    <property type="component" value="Unassembled WGS sequence"/>
</dbReference>
<gene>
    <name evidence="1" type="ORF">JT362_23105</name>
</gene>
<sequence length="83" mass="8794">MNSYKSPLVAGQGGVLTEEVGVLTGDLELRTTLSKDGVVTAKVRYAGATEWYHLRGGSCRVADDRDHAAVHSLLVGVLNRPTG</sequence>
<evidence type="ECO:0000313" key="2">
    <source>
        <dbReference type="Proteomes" id="UP001156441"/>
    </source>
</evidence>